<evidence type="ECO:0000313" key="5">
    <source>
        <dbReference type="Proteomes" id="UP001055460"/>
    </source>
</evidence>
<dbReference type="Proteomes" id="UP001055460">
    <property type="component" value="Chromosome"/>
</dbReference>
<dbReference type="PROSITE" id="PS51186">
    <property type="entry name" value="GNAT"/>
    <property type="match status" value="1"/>
</dbReference>
<evidence type="ECO:0000313" key="4">
    <source>
        <dbReference type="EMBL" id="USJ22456.1"/>
    </source>
</evidence>
<dbReference type="RefSeq" id="WP_162731774.1">
    <property type="nucleotide sequence ID" value="NZ_CAXURO020000001.1"/>
</dbReference>
<dbReference type="InterPro" id="IPR016181">
    <property type="entry name" value="Acyl_CoA_acyltransferase"/>
</dbReference>
<organism evidence="4 5">
    <name type="scientific">Ensifer adhaerens</name>
    <name type="common">Sinorhizobium morelense</name>
    <dbReference type="NCBI Taxonomy" id="106592"/>
    <lineage>
        <taxon>Bacteria</taxon>
        <taxon>Pseudomonadati</taxon>
        <taxon>Pseudomonadota</taxon>
        <taxon>Alphaproteobacteria</taxon>
        <taxon>Hyphomicrobiales</taxon>
        <taxon>Rhizobiaceae</taxon>
        <taxon>Sinorhizobium/Ensifer group</taxon>
        <taxon>Ensifer</taxon>
    </lineage>
</organism>
<dbReference type="Gene3D" id="3.40.630.30">
    <property type="match status" value="1"/>
</dbReference>
<sequence length="150" mass="16880">MKKMGVMIRAYRAADLEELSAIWFEASITAHAFVGEARLCEQRLLIETVYLPNAETWVAIRDGEPAGFVSLLDDFIGGLFVSPRHQGAGIGRLLVSHALQLKGQLRLEVYTANSQAYAFYENLGFEEQSRRSEDDEGLPFENAQMLLKQR</sequence>
<keyword evidence="2 4" id="KW-0012">Acyltransferase</keyword>
<dbReference type="CDD" id="cd04301">
    <property type="entry name" value="NAT_SF"/>
    <property type="match status" value="1"/>
</dbReference>
<accession>A0A9Q8Y5N3</accession>
<dbReference type="PANTHER" id="PTHR43800:SF1">
    <property type="entry name" value="PEPTIDYL-LYSINE N-ACETYLTRANSFERASE YJAB"/>
    <property type="match status" value="1"/>
</dbReference>
<dbReference type="AlphaFoldDB" id="A0A9Q8Y5N3"/>
<dbReference type="SUPFAM" id="SSF55729">
    <property type="entry name" value="Acyl-CoA N-acyltransferases (Nat)"/>
    <property type="match status" value="1"/>
</dbReference>
<evidence type="ECO:0000256" key="2">
    <source>
        <dbReference type="ARBA" id="ARBA00023315"/>
    </source>
</evidence>
<dbReference type="GO" id="GO:0016747">
    <property type="term" value="F:acyltransferase activity, transferring groups other than amino-acyl groups"/>
    <property type="evidence" value="ECO:0007669"/>
    <property type="project" value="InterPro"/>
</dbReference>
<proteinExistence type="predicted"/>
<dbReference type="EMBL" id="CP098807">
    <property type="protein sequence ID" value="USJ22456.1"/>
    <property type="molecule type" value="Genomic_DNA"/>
</dbReference>
<dbReference type="EC" id="2.3.1.-" evidence="4"/>
<evidence type="ECO:0000259" key="3">
    <source>
        <dbReference type="PROSITE" id="PS51186"/>
    </source>
</evidence>
<dbReference type="Pfam" id="PF13508">
    <property type="entry name" value="Acetyltransf_7"/>
    <property type="match status" value="1"/>
</dbReference>
<name>A0A9Q8Y5N3_ENSAD</name>
<feature type="domain" description="N-acetyltransferase" evidence="3">
    <location>
        <begin position="6"/>
        <end position="147"/>
    </location>
</feature>
<reference evidence="4" key="1">
    <citation type="submission" date="2022-06" db="EMBL/GenBank/DDBJ databases">
        <title>Physiological and biochemical characterization and genomic elucidation of a strain of the genus Ensifer adhaerens M8 that combines arsenic oxidation and chromium reduction.</title>
        <authorList>
            <person name="Li X."/>
            <person name="Yu c."/>
        </authorList>
    </citation>
    <scope>NUCLEOTIDE SEQUENCE</scope>
    <source>
        <strain evidence="4">M8</strain>
    </source>
</reference>
<dbReference type="InterPro" id="IPR000182">
    <property type="entry name" value="GNAT_dom"/>
</dbReference>
<dbReference type="PANTHER" id="PTHR43800">
    <property type="entry name" value="PEPTIDYL-LYSINE N-ACETYLTRANSFERASE YJAB"/>
    <property type="match status" value="1"/>
</dbReference>
<evidence type="ECO:0000256" key="1">
    <source>
        <dbReference type="ARBA" id="ARBA00022679"/>
    </source>
</evidence>
<keyword evidence="1 4" id="KW-0808">Transferase</keyword>
<protein>
    <submittedName>
        <fullName evidence="4">GNAT family N-acetyltransferase</fullName>
        <ecNumber evidence="4">2.3.1.-</ecNumber>
    </submittedName>
</protein>
<gene>
    <name evidence="4" type="ORF">NE863_14220</name>
</gene>